<name>A0A4U6VCU2_SETVI</name>
<dbReference type="Pfam" id="PF25071">
    <property type="entry name" value="DUF7795"/>
    <property type="match status" value="1"/>
</dbReference>
<dbReference type="AlphaFoldDB" id="A0A4U6VCU2"/>
<dbReference type="InterPro" id="IPR056697">
    <property type="entry name" value="DUF7795"/>
</dbReference>
<keyword evidence="3" id="KW-1185">Reference proteome</keyword>
<sequence length="54" mass="6226">MLDMPVRPPRPIAVGEDENTCRGVFMEFMSKVARFEELAKSGERLLVRFRQDLG</sequence>
<dbReference type="Proteomes" id="UP000298652">
    <property type="component" value="Chromosome 3"/>
</dbReference>
<dbReference type="EMBL" id="CM016554">
    <property type="protein sequence ID" value="TKW27270.1"/>
    <property type="molecule type" value="Genomic_DNA"/>
</dbReference>
<protein>
    <recommendedName>
        <fullName evidence="1">DUF7795 domain-containing protein</fullName>
    </recommendedName>
</protein>
<reference evidence="2" key="1">
    <citation type="submission" date="2019-03" db="EMBL/GenBank/DDBJ databases">
        <title>WGS assembly of Setaria viridis.</title>
        <authorList>
            <person name="Huang P."/>
            <person name="Jenkins J."/>
            <person name="Grimwood J."/>
            <person name="Barry K."/>
            <person name="Healey A."/>
            <person name="Mamidi S."/>
            <person name="Sreedasyam A."/>
            <person name="Shu S."/>
            <person name="Feldman M."/>
            <person name="Wu J."/>
            <person name="Yu Y."/>
            <person name="Chen C."/>
            <person name="Johnson J."/>
            <person name="Rokhsar D."/>
            <person name="Baxter I."/>
            <person name="Schmutz J."/>
            <person name="Brutnell T."/>
            <person name="Kellogg E."/>
        </authorList>
    </citation>
    <scope>NUCLEOTIDE SEQUENCE [LARGE SCALE GENOMIC DNA]</scope>
</reference>
<proteinExistence type="predicted"/>
<organism evidence="2 3">
    <name type="scientific">Setaria viridis</name>
    <name type="common">Green bristlegrass</name>
    <name type="synonym">Setaria italica subsp. viridis</name>
    <dbReference type="NCBI Taxonomy" id="4556"/>
    <lineage>
        <taxon>Eukaryota</taxon>
        <taxon>Viridiplantae</taxon>
        <taxon>Streptophyta</taxon>
        <taxon>Embryophyta</taxon>
        <taxon>Tracheophyta</taxon>
        <taxon>Spermatophyta</taxon>
        <taxon>Magnoliopsida</taxon>
        <taxon>Liliopsida</taxon>
        <taxon>Poales</taxon>
        <taxon>Poaceae</taxon>
        <taxon>PACMAD clade</taxon>
        <taxon>Panicoideae</taxon>
        <taxon>Panicodae</taxon>
        <taxon>Paniceae</taxon>
        <taxon>Cenchrinae</taxon>
        <taxon>Setaria</taxon>
    </lineage>
</organism>
<accession>A0A4U6VCU2</accession>
<gene>
    <name evidence="2" type="ORF">SEVIR_3G247000v2</name>
</gene>
<dbReference type="Gramene" id="TKW27270">
    <property type="protein sequence ID" value="TKW27270"/>
    <property type="gene ID" value="SEVIR_3G247000v2"/>
</dbReference>
<feature type="domain" description="DUF7795" evidence="1">
    <location>
        <begin position="16"/>
        <end position="53"/>
    </location>
</feature>
<evidence type="ECO:0000313" key="3">
    <source>
        <dbReference type="Proteomes" id="UP000298652"/>
    </source>
</evidence>
<evidence type="ECO:0000259" key="1">
    <source>
        <dbReference type="Pfam" id="PF25071"/>
    </source>
</evidence>
<evidence type="ECO:0000313" key="2">
    <source>
        <dbReference type="EMBL" id="TKW27270.1"/>
    </source>
</evidence>